<dbReference type="RefSeq" id="WP_183514000.1">
    <property type="nucleotide sequence ID" value="NZ_JACIBU010000001.1"/>
</dbReference>
<evidence type="ECO:0000313" key="3">
    <source>
        <dbReference type="Proteomes" id="UP000580718"/>
    </source>
</evidence>
<feature type="compositionally biased region" description="Low complexity" evidence="1">
    <location>
        <begin position="17"/>
        <end position="28"/>
    </location>
</feature>
<protein>
    <submittedName>
        <fullName evidence="2">Uncharacterized protein</fullName>
    </submittedName>
</protein>
<dbReference type="EMBL" id="JACIBU010000001">
    <property type="protein sequence ID" value="MBB3677996.1"/>
    <property type="molecule type" value="Genomic_DNA"/>
</dbReference>
<dbReference type="Proteomes" id="UP000580718">
    <property type="component" value="Unassembled WGS sequence"/>
</dbReference>
<feature type="region of interest" description="Disordered" evidence="1">
    <location>
        <begin position="81"/>
        <end position="112"/>
    </location>
</feature>
<comment type="caution">
    <text evidence="2">The sequence shown here is derived from an EMBL/GenBank/DDBJ whole genome shotgun (WGS) entry which is preliminary data.</text>
</comment>
<reference evidence="2 3" key="1">
    <citation type="submission" date="2020-08" db="EMBL/GenBank/DDBJ databases">
        <title>Sequencing the genomes of 1000 actinobacteria strains.</title>
        <authorList>
            <person name="Klenk H.-P."/>
        </authorList>
    </citation>
    <scope>NUCLEOTIDE SEQUENCE [LARGE SCALE GENOMIC DNA]</scope>
    <source>
        <strain evidence="2 3">DSM 16678</strain>
    </source>
</reference>
<organism evidence="2 3">
    <name type="scientific">Modestobacter versicolor</name>
    <dbReference type="NCBI Taxonomy" id="429133"/>
    <lineage>
        <taxon>Bacteria</taxon>
        <taxon>Bacillati</taxon>
        <taxon>Actinomycetota</taxon>
        <taxon>Actinomycetes</taxon>
        <taxon>Geodermatophilales</taxon>
        <taxon>Geodermatophilaceae</taxon>
        <taxon>Modestobacter</taxon>
    </lineage>
</organism>
<name>A0A839Y994_9ACTN</name>
<evidence type="ECO:0000256" key="1">
    <source>
        <dbReference type="SAM" id="MobiDB-lite"/>
    </source>
</evidence>
<gene>
    <name evidence="2" type="ORF">FHX36_003731</name>
</gene>
<evidence type="ECO:0000313" key="2">
    <source>
        <dbReference type="EMBL" id="MBB3677996.1"/>
    </source>
</evidence>
<proteinExistence type="predicted"/>
<accession>A0A839Y994</accession>
<dbReference type="AlphaFoldDB" id="A0A839Y994"/>
<feature type="region of interest" description="Disordered" evidence="1">
    <location>
        <begin position="1"/>
        <end position="65"/>
    </location>
</feature>
<sequence length="112" mass="10868">MGRHAAGDGTAVDPIVAAALDQRPAAAAPGPPRHAEGSRQALRATGSEGGLGWPGDPADGTGLGWPAEQLAAAPAAVTLVPDAGPGEAPARRRAGWRRLFGGGSTTGSSSAA</sequence>